<protein>
    <recommendedName>
        <fullName evidence="1">Helicase C-terminal domain-containing protein</fullName>
    </recommendedName>
</protein>
<feature type="non-terminal residue" evidence="2">
    <location>
        <position position="124"/>
    </location>
</feature>
<feature type="domain" description="Helicase C-terminal" evidence="1">
    <location>
        <begin position="44"/>
        <end position="123"/>
    </location>
</feature>
<dbReference type="Pfam" id="PF00271">
    <property type="entry name" value="Helicase_C"/>
    <property type="match status" value="1"/>
</dbReference>
<gene>
    <name evidence="2" type="ORF">BS47DRAFT_1281198</name>
</gene>
<dbReference type="SUPFAM" id="SSF52540">
    <property type="entry name" value="P-loop containing nucleoside triphosphate hydrolases"/>
    <property type="match status" value="1"/>
</dbReference>
<reference evidence="2" key="1">
    <citation type="journal article" date="2020" name="Nat. Commun.">
        <title>Large-scale genome sequencing of mycorrhizal fungi provides insights into the early evolution of symbiotic traits.</title>
        <authorList>
            <person name="Miyauchi S."/>
            <person name="Kiss E."/>
            <person name="Kuo A."/>
            <person name="Drula E."/>
            <person name="Kohler A."/>
            <person name="Sanchez-Garcia M."/>
            <person name="Morin E."/>
            <person name="Andreopoulos B."/>
            <person name="Barry K.W."/>
            <person name="Bonito G."/>
            <person name="Buee M."/>
            <person name="Carver A."/>
            <person name="Chen C."/>
            <person name="Cichocki N."/>
            <person name="Clum A."/>
            <person name="Culley D."/>
            <person name="Crous P.W."/>
            <person name="Fauchery L."/>
            <person name="Girlanda M."/>
            <person name="Hayes R.D."/>
            <person name="Keri Z."/>
            <person name="LaButti K."/>
            <person name="Lipzen A."/>
            <person name="Lombard V."/>
            <person name="Magnuson J."/>
            <person name="Maillard F."/>
            <person name="Murat C."/>
            <person name="Nolan M."/>
            <person name="Ohm R.A."/>
            <person name="Pangilinan J."/>
            <person name="Pereira M.F."/>
            <person name="Perotto S."/>
            <person name="Peter M."/>
            <person name="Pfister S."/>
            <person name="Riley R."/>
            <person name="Sitrit Y."/>
            <person name="Stielow J.B."/>
            <person name="Szollosi G."/>
            <person name="Zifcakova L."/>
            <person name="Stursova M."/>
            <person name="Spatafora J.W."/>
            <person name="Tedersoo L."/>
            <person name="Vaario L.M."/>
            <person name="Yamada A."/>
            <person name="Yan M."/>
            <person name="Wang P."/>
            <person name="Xu J."/>
            <person name="Bruns T."/>
            <person name="Baldrian P."/>
            <person name="Vilgalys R."/>
            <person name="Dunand C."/>
            <person name="Henrissat B."/>
            <person name="Grigoriev I.V."/>
            <person name="Hibbett D."/>
            <person name="Nagy L.G."/>
            <person name="Martin F.M."/>
        </authorList>
    </citation>
    <scope>NUCLEOTIDE SEQUENCE</scope>
    <source>
        <strain evidence="2">UP504</strain>
    </source>
</reference>
<dbReference type="Gene3D" id="3.40.50.300">
    <property type="entry name" value="P-loop containing nucleotide triphosphate hydrolases"/>
    <property type="match status" value="1"/>
</dbReference>
<dbReference type="InterPro" id="IPR001650">
    <property type="entry name" value="Helicase_C-like"/>
</dbReference>
<dbReference type="OrthoDB" id="10261556at2759"/>
<evidence type="ECO:0000313" key="2">
    <source>
        <dbReference type="EMBL" id="KAF9505113.1"/>
    </source>
</evidence>
<dbReference type="EMBL" id="MU129174">
    <property type="protein sequence ID" value="KAF9505113.1"/>
    <property type="molecule type" value="Genomic_DNA"/>
</dbReference>
<organism evidence="2 3">
    <name type="scientific">Hydnum rufescens UP504</name>
    <dbReference type="NCBI Taxonomy" id="1448309"/>
    <lineage>
        <taxon>Eukaryota</taxon>
        <taxon>Fungi</taxon>
        <taxon>Dikarya</taxon>
        <taxon>Basidiomycota</taxon>
        <taxon>Agaricomycotina</taxon>
        <taxon>Agaricomycetes</taxon>
        <taxon>Cantharellales</taxon>
        <taxon>Hydnaceae</taxon>
        <taxon>Hydnum</taxon>
    </lineage>
</organism>
<dbReference type="Proteomes" id="UP000886523">
    <property type="component" value="Unassembled WGS sequence"/>
</dbReference>
<name>A0A9P6AG00_9AGAM</name>
<comment type="caution">
    <text evidence="2">The sequence shown here is derived from an EMBL/GenBank/DDBJ whole genome shotgun (WGS) entry which is preliminary data.</text>
</comment>
<proteinExistence type="predicted"/>
<sequence length="124" mass="13869">VARSNDHPNLHYAVHKMQHRYSSFEDLAFLIPDGLKSSNPCPMKFVVYGNSRNDTQGAATYLHSWVSKEMQHMIPWLHSGMSDSHQNLGPQKFHNGEWIGMVCTDALGLGMDLKGAAIIVQYGV</sequence>
<keyword evidence="3" id="KW-1185">Reference proteome</keyword>
<dbReference type="InterPro" id="IPR027417">
    <property type="entry name" value="P-loop_NTPase"/>
</dbReference>
<feature type="non-terminal residue" evidence="2">
    <location>
        <position position="1"/>
    </location>
</feature>
<accession>A0A9P6AG00</accession>
<evidence type="ECO:0000259" key="1">
    <source>
        <dbReference type="Pfam" id="PF00271"/>
    </source>
</evidence>
<dbReference type="AlphaFoldDB" id="A0A9P6AG00"/>
<evidence type="ECO:0000313" key="3">
    <source>
        <dbReference type="Proteomes" id="UP000886523"/>
    </source>
</evidence>